<keyword evidence="3" id="KW-0786">Thiamine pyrophosphate</keyword>
<gene>
    <name evidence="5" type="ORF">IW967_07685</name>
</gene>
<evidence type="ECO:0000256" key="1">
    <source>
        <dbReference type="ARBA" id="ARBA00001964"/>
    </source>
</evidence>
<comment type="caution">
    <text evidence="5">The sequence shown here is derived from an EMBL/GenBank/DDBJ whole genome shotgun (WGS) entry which is preliminary data.</text>
</comment>
<dbReference type="InterPro" id="IPR033248">
    <property type="entry name" value="Transketolase_C"/>
</dbReference>
<feature type="domain" description="Transketolase-like pyrimidine-binding" evidence="4">
    <location>
        <begin position="4"/>
        <end position="179"/>
    </location>
</feature>
<keyword evidence="6" id="KW-1185">Reference proteome</keyword>
<dbReference type="InterPro" id="IPR005475">
    <property type="entry name" value="Transketolase-like_Pyr-bd"/>
</dbReference>
<dbReference type="InterPro" id="IPR009014">
    <property type="entry name" value="Transketo_C/PFOR_II"/>
</dbReference>
<dbReference type="PANTHER" id="PTHR43257">
    <property type="entry name" value="PYRUVATE DEHYDROGENASE E1 COMPONENT BETA SUBUNIT"/>
    <property type="match status" value="1"/>
</dbReference>
<dbReference type="SUPFAM" id="SSF52518">
    <property type="entry name" value="Thiamin diphosphate-binding fold (THDP-binding)"/>
    <property type="match status" value="1"/>
</dbReference>
<dbReference type="SUPFAM" id="SSF52922">
    <property type="entry name" value="TK C-terminal domain-like"/>
    <property type="match status" value="1"/>
</dbReference>
<dbReference type="Gene3D" id="3.40.50.970">
    <property type="match status" value="1"/>
</dbReference>
<comment type="cofactor">
    <cofactor evidence="1">
        <name>thiamine diphosphate</name>
        <dbReference type="ChEBI" id="CHEBI:58937"/>
    </cofactor>
</comment>
<dbReference type="RefSeq" id="WP_195867515.1">
    <property type="nucleotide sequence ID" value="NZ_JADPKZ010000038.1"/>
</dbReference>
<dbReference type="Pfam" id="PF02780">
    <property type="entry name" value="Transketolase_C"/>
    <property type="match status" value="1"/>
</dbReference>
<dbReference type="PANTHER" id="PTHR43257:SF2">
    <property type="entry name" value="PYRUVATE DEHYDROGENASE E1 COMPONENT SUBUNIT BETA"/>
    <property type="match status" value="1"/>
</dbReference>
<dbReference type="CDD" id="cd07036">
    <property type="entry name" value="TPP_PYR_E1-PDHc-beta_like"/>
    <property type="match status" value="1"/>
</dbReference>
<proteinExistence type="predicted"/>
<reference evidence="5 6" key="1">
    <citation type="submission" date="2020-11" db="EMBL/GenBank/DDBJ databases">
        <title>Genomic insight of Alicyclobacillus mali FL 18 reveals a new arsenic-resistant strain, with potential in environmental biotechnology.</title>
        <authorList>
            <person name="Fiorentino G."/>
            <person name="Gallo G."/>
            <person name="Aulitto M."/>
        </authorList>
    </citation>
    <scope>NUCLEOTIDE SEQUENCE [LARGE SCALE GENOMIC DNA]</scope>
    <source>
        <strain evidence="5 6">FL 18</strain>
    </source>
</reference>
<evidence type="ECO:0000313" key="6">
    <source>
        <dbReference type="Proteomes" id="UP000642910"/>
    </source>
</evidence>
<dbReference type="InterPro" id="IPR029061">
    <property type="entry name" value="THDP-binding"/>
</dbReference>
<evidence type="ECO:0000259" key="4">
    <source>
        <dbReference type="SMART" id="SM00861"/>
    </source>
</evidence>
<dbReference type="SMART" id="SM00861">
    <property type="entry name" value="Transket_pyr"/>
    <property type="match status" value="1"/>
</dbReference>
<keyword evidence="2" id="KW-0560">Oxidoreductase</keyword>
<evidence type="ECO:0000313" key="5">
    <source>
        <dbReference type="EMBL" id="MBF8377745.1"/>
    </source>
</evidence>
<organism evidence="5 6">
    <name type="scientific">Alicyclobacillus mali</name>
    <name type="common">ex Roth et al. 2021</name>
    <dbReference type="NCBI Taxonomy" id="1123961"/>
    <lineage>
        <taxon>Bacteria</taxon>
        <taxon>Bacillati</taxon>
        <taxon>Bacillota</taxon>
        <taxon>Bacilli</taxon>
        <taxon>Bacillales</taxon>
        <taxon>Alicyclobacillaceae</taxon>
        <taxon>Alicyclobacillus</taxon>
    </lineage>
</organism>
<dbReference type="EMBL" id="JADPKZ010000038">
    <property type="protein sequence ID" value="MBF8377745.1"/>
    <property type="molecule type" value="Genomic_DNA"/>
</dbReference>
<sequence>MPKWTMIEAIRDALAIALRDDPRVLVFGEDVGKNGGVFRATDGLQAEFGEARVVDTPLAEKAIVGTAVGLAMAGMKPVAEIQFLGFAYEAMDQIAAQLARIRFRTQGRFTAPAVIRAPYGGGVRTPELHSDSLEALFAHTPGLVVATPSRPYDAKGLLLSAIRSPDPVIILEPIRLYRAFREEVPEGDYEVPLGRAAVRREGSDVTLVAWGPTVPVAESAAVQVASKGISCEVIDLRTLAPLDRSALKASVEKTGRAVIVHEAVRYAGLGAEMAASIMDLAFYHLRAPIERVAGLDTPYPPAALEDAWLPSVTRVVEAIERVMED</sequence>
<dbReference type="Proteomes" id="UP000642910">
    <property type="component" value="Unassembled WGS sequence"/>
</dbReference>
<dbReference type="Gene3D" id="3.40.50.920">
    <property type="match status" value="1"/>
</dbReference>
<name>A0ABS0F375_9BACL</name>
<evidence type="ECO:0000256" key="3">
    <source>
        <dbReference type="ARBA" id="ARBA00023052"/>
    </source>
</evidence>
<evidence type="ECO:0000256" key="2">
    <source>
        <dbReference type="ARBA" id="ARBA00023002"/>
    </source>
</evidence>
<dbReference type="Pfam" id="PF02779">
    <property type="entry name" value="Transket_pyr"/>
    <property type="match status" value="1"/>
</dbReference>
<protein>
    <submittedName>
        <fullName evidence="5">Alpha-ketoacid dehydrogenase subunit beta</fullName>
    </submittedName>
</protein>
<accession>A0ABS0F375</accession>